<dbReference type="InterPro" id="IPR012349">
    <property type="entry name" value="Split_barrel_FMN-bd"/>
</dbReference>
<dbReference type="EMBL" id="JBHSTI010000002">
    <property type="protein sequence ID" value="MFC6236567.1"/>
    <property type="molecule type" value="Genomic_DNA"/>
</dbReference>
<dbReference type="PANTHER" id="PTHR35176">
    <property type="entry name" value="HEME OXYGENASE HI_0854-RELATED"/>
    <property type="match status" value="1"/>
</dbReference>
<dbReference type="Pfam" id="PF01243">
    <property type="entry name" value="PNPOx_N"/>
    <property type="match status" value="1"/>
</dbReference>
<dbReference type="InterPro" id="IPR052019">
    <property type="entry name" value="F420H2_bilvrd_red/Heme_oxyg"/>
</dbReference>
<name>A0ABW1SVZ6_9ACTN</name>
<feature type="domain" description="Pyridoxamine 5'-phosphate oxidase N-terminal" evidence="2">
    <location>
        <begin position="6"/>
        <end position="128"/>
    </location>
</feature>
<comment type="caution">
    <text evidence="3">The sequence shown here is derived from an EMBL/GenBank/DDBJ whole genome shotgun (WGS) entry which is preliminary data.</text>
</comment>
<dbReference type="Gene3D" id="2.30.110.10">
    <property type="entry name" value="Electron Transport, Fmn-binding Protein, Chain A"/>
    <property type="match status" value="1"/>
</dbReference>
<keyword evidence="4" id="KW-1185">Reference proteome</keyword>
<dbReference type="SUPFAM" id="SSF50475">
    <property type="entry name" value="FMN-binding split barrel"/>
    <property type="match status" value="1"/>
</dbReference>
<evidence type="ECO:0000256" key="1">
    <source>
        <dbReference type="ARBA" id="ARBA00023002"/>
    </source>
</evidence>
<sequence length="131" mass="14801">MPTTLTDVEKAWFDSAEFATIATIEPDGRPQLSVVWVSRDGDDILVSTVEGRRKHRNLTADPRCTVLLSPKDSPYTYVEIRGTASMTREGGRELIDEHSHKYRGIDRYPGDDGTDNIRVVVRITPDKVVHY</sequence>
<dbReference type="EC" id="1.-.-.-" evidence="3"/>
<keyword evidence="1 3" id="KW-0560">Oxidoreductase</keyword>
<accession>A0ABW1SVZ6</accession>
<dbReference type="InterPro" id="IPR019920">
    <property type="entry name" value="F420-binding_dom_put"/>
</dbReference>
<evidence type="ECO:0000313" key="3">
    <source>
        <dbReference type="EMBL" id="MFC6236567.1"/>
    </source>
</evidence>
<gene>
    <name evidence="3" type="ORF">ACFQGU_01655</name>
</gene>
<evidence type="ECO:0000313" key="4">
    <source>
        <dbReference type="Proteomes" id="UP001596138"/>
    </source>
</evidence>
<organism evidence="3 4">
    <name type="scientific">Longivirga aurantiaca</name>
    <dbReference type="NCBI Taxonomy" id="1837743"/>
    <lineage>
        <taxon>Bacteria</taxon>
        <taxon>Bacillati</taxon>
        <taxon>Actinomycetota</taxon>
        <taxon>Actinomycetes</taxon>
        <taxon>Sporichthyales</taxon>
        <taxon>Sporichthyaceae</taxon>
        <taxon>Longivirga</taxon>
    </lineage>
</organism>
<dbReference type="RefSeq" id="WP_386763609.1">
    <property type="nucleotide sequence ID" value="NZ_JBHSTI010000002.1"/>
</dbReference>
<dbReference type="PANTHER" id="PTHR35176:SF6">
    <property type="entry name" value="HEME OXYGENASE HI_0854-RELATED"/>
    <property type="match status" value="1"/>
</dbReference>
<proteinExistence type="predicted"/>
<dbReference type="InterPro" id="IPR011576">
    <property type="entry name" value="Pyridox_Oxase_N"/>
</dbReference>
<dbReference type="Proteomes" id="UP001596138">
    <property type="component" value="Unassembled WGS sequence"/>
</dbReference>
<dbReference type="NCBIfam" id="TIGR03618">
    <property type="entry name" value="Rv1155_F420"/>
    <property type="match status" value="1"/>
</dbReference>
<evidence type="ECO:0000259" key="2">
    <source>
        <dbReference type="Pfam" id="PF01243"/>
    </source>
</evidence>
<protein>
    <submittedName>
        <fullName evidence="3">PPOX class F420-dependent oxidoreductase</fullName>
        <ecNumber evidence="3">1.-.-.-</ecNumber>
    </submittedName>
</protein>
<dbReference type="GO" id="GO:0016491">
    <property type="term" value="F:oxidoreductase activity"/>
    <property type="evidence" value="ECO:0007669"/>
    <property type="project" value="UniProtKB-KW"/>
</dbReference>
<reference evidence="4" key="1">
    <citation type="journal article" date="2019" name="Int. J. Syst. Evol. Microbiol.">
        <title>The Global Catalogue of Microorganisms (GCM) 10K type strain sequencing project: providing services to taxonomists for standard genome sequencing and annotation.</title>
        <authorList>
            <consortium name="The Broad Institute Genomics Platform"/>
            <consortium name="The Broad Institute Genome Sequencing Center for Infectious Disease"/>
            <person name="Wu L."/>
            <person name="Ma J."/>
        </authorList>
    </citation>
    <scope>NUCLEOTIDE SEQUENCE [LARGE SCALE GENOMIC DNA]</scope>
    <source>
        <strain evidence="4">CGMCC 4.7317</strain>
    </source>
</reference>